<dbReference type="GO" id="GO:0016881">
    <property type="term" value="F:acid-amino acid ligase activity"/>
    <property type="evidence" value="ECO:0007669"/>
    <property type="project" value="InterPro"/>
</dbReference>
<dbReference type="Gene3D" id="3.40.1390.10">
    <property type="entry name" value="MurE/MurF, N-terminal domain"/>
    <property type="match status" value="1"/>
</dbReference>
<dbReference type="AlphaFoldDB" id="A0A423UDE5"/>
<feature type="domain" description="Mur ligase central" evidence="5">
    <location>
        <begin position="123"/>
        <end position="345"/>
    </location>
</feature>
<feature type="domain" description="Mur ligase C-terminal" evidence="4">
    <location>
        <begin position="425"/>
        <end position="559"/>
    </location>
</feature>
<evidence type="ECO:0000256" key="1">
    <source>
        <dbReference type="ARBA" id="ARBA00022618"/>
    </source>
</evidence>
<dbReference type="GO" id="GO:0005524">
    <property type="term" value="F:ATP binding"/>
    <property type="evidence" value="ECO:0007669"/>
    <property type="project" value="InterPro"/>
</dbReference>
<gene>
    <name evidence="6" type="ORF">BMONG18_1221</name>
</gene>
<organism evidence="6 7">
    <name type="scientific">Bifidobacterium mongoliense</name>
    <dbReference type="NCBI Taxonomy" id="518643"/>
    <lineage>
        <taxon>Bacteria</taxon>
        <taxon>Bacillati</taxon>
        <taxon>Actinomycetota</taxon>
        <taxon>Actinomycetes</taxon>
        <taxon>Bifidobacteriales</taxon>
        <taxon>Bifidobacteriaceae</taxon>
        <taxon>Bifidobacterium</taxon>
    </lineage>
</organism>
<dbReference type="RefSeq" id="WP_123645068.1">
    <property type="nucleotide sequence ID" value="NZ_QRAJ01000006.1"/>
</dbReference>
<feature type="compositionally biased region" description="Low complexity" evidence="3">
    <location>
        <begin position="375"/>
        <end position="392"/>
    </location>
</feature>
<dbReference type="SUPFAM" id="SSF63418">
    <property type="entry name" value="MurE/MurF N-terminal domain"/>
    <property type="match status" value="1"/>
</dbReference>
<evidence type="ECO:0000259" key="4">
    <source>
        <dbReference type="Pfam" id="PF02875"/>
    </source>
</evidence>
<dbReference type="Proteomes" id="UP000285266">
    <property type="component" value="Unassembled WGS sequence"/>
</dbReference>
<keyword evidence="1" id="KW-0132">Cell division</keyword>
<evidence type="ECO:0000256" key="3">
    <source>
        <dbReference type="SAM" id="MobiDB-lite"/>
    </source>
</evidence>
<sequence>MALSLASAMQLLTRAGLLREVIAGNHWTLDPGSLTGADRPFVAITYDTRVVVPGSLLCCKGRFNPAYLDGIDQRGLAAYVAQTPYAERTQAPGIIVTDIRKAMSLLSAAFYGMPQRELTLVGITGTKGKTTTAYYLQAILNRLSGNACALFSSVDNCLDGTTYEESSLTTPESMDAFRMMREALDHGMRYLVMEVSSQAYKVDRVFGLTFDVGAFLNISPDHISPIEHPTFEDYLFCKRQIVRNSRRLVLNVDCDHADLIGQDATEAHVPVTTFALETGEQAADRRPRADVTAIPAGPDHERFSLVRTGAGTATATQPDSHTVGPFHLTMDGDFNYANAAAAYTLAGLAIEAHDKHETHETPTNNHHANVHHANGQHADATANGGANAKTATPSPVRATNPNDSPTVAAIDAALLEDATRVRVSGRMERFEDPSGDIVAIVDYAHNYSSVGALIDFVEERYGSRHPRISLVTGSAGNKAIDRRKEIIQAAEHRIAKFFLTIEDTEDESVLAICQYMQRAISDPHVDSVIVDDRAEAIEQAVGEARSDGGFNVVLVIGKGDERWIKRAGKHLAYEGDDHVVRRLFGLL</sequence>
<name>A0A423UDE5_9BIFI</name>
<dbReference type="SUPFAM" id="SSF53244">
    <property type="entry name" value="MurD-like peptide ligases, peptide-binding domain"/>
    <property type="match status" value="1"/>
</dbReference>
<dbReference type="InterPro" id="IPR036615">
    <property type="entry name" value="Mur_ligase_C_dom_sf"/>
</dbReference>
<dbReference type="Gene3D" id="3.40.1190.10">
    <property type="entry name" value="Mur-like, catalytic domain"/>
    <property type="match status" value="1"/>
</dbReference>
<dbReference type="InterPro" id="IPR035911">
    <property type="entry name" value="MurE/MurF_N"/>
</dbReference>
<dbReference type="InterPro" id="IPR004101">
    <property type="entry name" value="Mur_ligase_C"/>
</dbReference>
<dbReference type="Pfam" id="PF02875">
    <property type="entry name" value="Mur_ligase_C"/>
    <property type="match status" value="1"/>
</dbReference>
<dbReference type="InterPro" id="IPR013221">
    <property type="entry name" value="Mur_ligase_cen"/>
</dbReference>
<dbReference type="GO" id="GO:0051301">
    <property type="term" value="P:cell division"/>
    <property type="evidence" value="ECO:0007669"/>
    <property type="project" value="UniProtKB-KW"/>
</dbReference>
<dbReference type="PANTHER" id="PTHR23135">
    <property type="entry name" value="MUR LIGASE FAMILY MEMBER"/>
    <property type="match status" value="1"/>
</dbReference>
<dbReference type="EMBL" id="QRAJ01000006">
    <property type="protein sequence ID" value="ROT86708.1"/>
    <property type="molecule type" value="Genomic_DNA"/>
</dbReference>
<proteinExistence type="predicted"/>
<dbReference type="Pfam" id="PF08245">
    <property type="entry name" value="Mur_ligase_M"/>
    <property type="match status" value="1"/>
</dbReference>
<feature type="region of interest" description="Disordered" evidence="3">
    <location>
        <begin position="375"/>
        <end position="403"/>
    </location>
</feature>
<evidence type="ECO:0000313" key="6">
    <source>
        <dbReference type="EMBL" id="ROT86708.1"/>
    </source>
</evidence>
<reference evidence="6 7" key="1">
    <citation type="submission" date="2018-07" db="EMBL/GenBank/DDBJ databases">
        <title>The role of parmesan cheese in vectoring bovine microbiota.</title>
        <authorList>
            <person name="Lugli G.A."/>
            <person name="Milani C."/>
        </authorList>
    </citation>
    <scope>NUCLEOTIDE SEQUENCE [LARGE SCALE GENOMIC DNA]</scope>
    <source>
        <strain evidence="6 7">BMONG18</strain>
    </source>
</reference>
<dbReference type="InterPro" id="IPR036565">
    <property type="entry name" value="Mur-like_cat_sf"/>
</dbReference>
<evidence type="ECO:0000256" key="2">
    <source>
        <dbReference type="ARBA" id="ARBA00023306"/>
    </source>
</evidence>
<keyword evidence="2" id="KW-0131">Cell cycle</keyword>
<dbReference type="SUPFAM" id="SSF53623">
    <property type="entry name" value="MurD-like peptide ligases, catalytic domain"/>
    <property type="match status" value="1"/>
</dbReference>
<keyword evidence="6" id="KW-0436">Ligase</keyword>
<comment type="caution">
    <text evidence="6">The sequence shown here is derived from an EMBL/GenBank/DDBJ whole genome shotgun (WGS) entry which is preliminary data.</text>
</comment>
<evidence type="ECO:0000313" key="7">
    <source>
        <dbReference type="Proteomes" id="UP000285266"/>
    </source>
</evidence>
<evidence type="ECO:0000259" key="5">
    <source>
        <dbReference type="Pfam" id="PF08245"/>
    </source>
</evidence>
<dbReference type="Gene3D" id="3.90.190.20">
    <property type="entry name" value="Mur ligase, C-terminal domain"/>
    <property type="match status" value="1"/>
</dbReference>
<dbReference type="PANTHER" id="PTHR23135:SF4">
    <property type="entry name" value="UDP-N-ACETYLMURAMOYL-L-ALANYL-D-GLUTAMATE--2,6-DIAMINOPIMELATE LIGASE MURE HOMOLOG, CHLOROPLASTIC"/>
    <property type="match status" value="1"/>
</dbReference>
<protein>
    <submittedName>
        <fullName evidence="6">UDP-N-acetylmuramoylalanyl-D-glutamate--2, 6-diaminopimelate ligase</fullName>
    </submittedName>
</protein>
<accession>A0A423UDE5</accession>